<protein>
    <submittedName>
        <fullName evidence="1">Uncharacterized protein</fullName>
    </submittedName>
</protein>
<name>A0AAE1AMV2_9GAST</name>
<keyword evidence="2" id="KW-1185">Reference proteome</keyword>
<dbReference type="AlphaFoldDB" id="A0AAE1AMV2"/>
<accession>A0AAE1AMV2</accession>
<reference evidence="1" key="1">
    <citation type="journal article" date="2023" name="G3 (Bethesda)">
        <title>A reference genome for the long-term kleptoplast-retaining sea slug Elysia crispata morphotype clarki.</title>
        <authorList>
            <person name="Eastman K.E."/>
            <person name="Pendleton A.L."/>
            <person name="Shaikh M.A."/>
            <person name="Suttiyut T."/>
            <person name="Ogas R."/>
            <person name="Tomko P."/>
            <person name="Gavelis G."/>
            <person name="Widhalm J.R."/>
            <person name="Wisecaver J.H."/>
        </authorList>
    </citation>
    <scope>NUCLEOTIDE SEQUENCE</scope>
    <source>
        <strain evidence="1">ECLA1</strain>
    </source>
</reference>
<dbReference type="Proteomes" id="UP001283361">
    <property type="component" value="Unassembled WGS sequence"/>
</dbReference>
<evidence type="ECO:0000313" key="1">
    <source>
        <dbReference type="EMBL" id="KAK3790593.1"/>
    </source>
</evidence>
<dbReference type="EMBL" id="JAWDGP010001536">
    <property type="protein sequence ID" value="KAK3790593.1"/>
    <property type="molecule type" value="Genomic_DNA"/>
</dbReference>
<organism evidence="1 2">
    <name type="scientific">Elysia crispata</name>
    <name type="common">lettuce slug</name>
    <dbReference type="NCBI Taxonomy" id="231223"/>
    <lineage>
        <taxon>Eukaryota</taxon>
        <taxon>Metazoa</taxon>
        <taxon>Spiralia</taxon>
        <taxon>Lophotrochozoa</taxon>
        <taxon>Mollusca</taxon>
        <taxon>Gastropoda</taxon>
        <taxon>Heterobranchia</taxon>
        <taxon>Euthyneura</taxon>
        <taxon>Panpulmonata</taxon>
        <taxon>Sacoglossa</taxon>
        <taxon>Placobranchoidea</taxon>
        <taxon>Plakobranchidae</taxon>
        <taxon>Elysia</taxon>
    </lineage>
</organism>
<proteinExistence type="predicted"/>
<evidence type="ECO:0000313" key="2">
    <source>
        <dbReference type="Proteomes" id="UP001283361"/>
    </source>
</evidence>
<comment type="caution">
    <text evidence="1">The sequence shown here is derived from an EMBL/GenBank/DDBJ whole genome shotgun (WGS) entry which is preliminary data.</text>
</comment>
<gene>
    <name evidence="1" type="ORF">RRG08_066304</name>
</gene>
<sequence>MYLHTSPLQLSPLNLRTATVLSVGQISWLRLPETCAVTRIGLYALDSSLEVEQSNELAIANFLRLRATV</sequence>